<keyword evidence="1" id="KW-0732">Signal</keyword>
<protein>
    <submittedName>
        <fullName evidence="2">Secreted RxLR effector peptide protein, putative</fullName>
    </submittedName>
</protein>
<dbReference type="HOGENOM" id="CLU_158959_1_0_1"/>
<dbReference type="InParanoid" id="D0N0J1"/>
<dbReference type="AlphaFoldDB" id="D0N0J1"/>
<evidence type="ECO:0000313" key="2">
    <source>
        <dbReference type="EMBL" id="EEY67154.1"/>
    </source>
</evidence>
<dbReference type="VEuPathDB" id="FungiDB:PITG_22725"/>
<dbReference type="KEGG" id="pif:PITG_22725"/>
<sequence length="90" mass="9859">MRSTFYVALAFAIVTRSSASAELPNPDETGLLSDTYRYTKRSLRVAGQEVARGGQGDEFVKVIVQSTVVHLQFGRADHINSARAYAPNVK</sequence>
<name>D0N0J1_PHYIT</name>
<reference evidence="3" key="1">
    <citation type="journal article" date="2009" name="Nature">
        <title>Genome sequence and analysis of the Irish potato famine pathogen Phytophthora infestans.</title>
        <authorList>
            <consortium name="The Broad Institute Genome Sequencing Platform"/>
            <person name="Haas B.J."/>
            <person name="Kamoun S."/>
            <person name="Zody M.C."/>
            <person name="Jiang R.H."/>
            <person name="Handsaker R.E."/>
            <person name="Cano L.M."/>
            <person name="Grabherr M."/>
            <person name="Kodira C.D."/>
            <person name="Raffaele S."/>
            <person name="Torto-Alalibo T."/>
            <person name="Bozkurt T.O."/>
            <person name="Ah-Fong A.M."/>
            <person name="Alvarado L."/>
            <person name="Anderson V.L."/>
            <person name="Armstrong M.R."/>
            <person name="Avrova A."/>
            <person name="Baxter L."/>
            <person name="Beynon J."/>
            <person name="Boevink P.C."/>
            <person name="Bollmann S.R."/>
            <person name="Bos J.I."/>
            <person name="Bulone V."/>
            <person name="Cai G."/>
            <person name="Cakir C."/>
            <person name="Carrington J.C."/>
            <person name="Chawner M."/>
            <person name="Conti L."/>
            <person name="Costanzo S."/>
            <person name="Ewan R."/>
            <person name="Fahlgren N."/>
            <person name="Fischbach M.A."/>
            <person name="Fugelstad J."/>
            <person name="Gilroy E.M."/>
            <person name="Gnerre S."/>
            <person name="Green P.J."/>
            <person name="Grenville-Briggs L.J."/>
            <person name="Griffith J."/>
            <person name="Grunwald N.J."/>
            <person name="Horn K."/>
            <person name="Horner N.R."/>
            <person name="Hu C.H."/>
            <person name="Huitema E."/>
            <person name="Jeong D.H."/>
            <person name="Jones A.M."/>
            <person name="Jones J.D."/>
            <person name="Jones R.W."/>
            <person name="Karlsson E.K."/>
            <person name="Kunjeti S.G."/>
            <person name="Lamour K."/>
            <person name="Liu Z."/>
            <person name="Ma L."/>
            <person name="Maclean D."/>
            <person name="Chibucos M.C."/>
            <person name="McDonald H."/>
            <person name="McWalters J."/>
            <person name="Meijer H.J."/>
            <person name="Morgan W."/>
            <person name="Morris P.F."/>
            <person name="Munro C.A."/>
            <person name="O'Neill K."/>
            <person name="Ospina-Giraldo M."/>
            <person name="Pinzon A."/>
            <person name="Pritchard L."/>
            <person name="Ramsahoye B."/>
            <person name="Ren Q."/>
            <person name="Restrepo S."/>
            <person name="Roy S."/>
            <person name="Sadanandom A."/>
            <person name="Savidor A."/>
            <person name="Schornack S."/>
            <person name="Schwartz D.C."/>
            <person name="Schumann U.D."/>
            <person name="Schwessinger B."/>
            <person name="Seyer L."/>
            <person name="Sharpe T."/>
            <person name="Silvar C."/>
            <person name="Song J."/>
            <person name="Studholme D.J."/>
            <person name="Sykes S."/>
            <person name="Thines M."/>
            <person name="van de Vondervoort P.J."/>
            <person name="Phuntumart V."/>
            <person name="Wawra S."/>
            <person name="Weide R."/>
            <person name="Win J."/>
            <person name="Young C."/>
            <person name="Zhou S."/>
            <person name="Fry W."/>
            <person name="Meyers B.C."/>
            <person name="van West P."/>
            <person name="Ristaino J."/>
            <person name="Govers F."/>
            <person name="Birch P.R."/>
            <person name="Whisson S.C."/>
            <person name="Judelson H.S."/>
            <person name="Nusbaum C."/>
        </authorList>
    </citation>
    <scope>NUCLEOTIDE SEQUENCE [LARGE SCALE GENOMIC DNA]</scope>
    <source>
        <strain evidence="3">T30-4</strain>
    </source>
</reference>
<dbReference type="GeneID" id="9479508"/>
<feature type="signal peptide" evidence="1">
    <location>
        <begin position="1"/>
        <end position="19"/>
    </location>
</feature>
<organism evidence="2 3">
    <name type="scientific">Phytophthora infestans (strain T30-4)</name>
    <name type="common">Potato late blight agent</name>
    <dbReference type="NCBI Taxonomy" id="403677"/>
    <lineage>
        <taxon>Eukaryota</taxon>
        <taxon>Sar</taxon>
        <taxon>Stramenopiles</taxon>
        <taxon>Oomycota</taxon>
        <taxon>Peronosporomycetes</taxon>
        <taxon>Peronosporales</taxon>
        <taxon>Peronosporaceae</taxon>
        <taxon>Phytophthora</taxon>
    </lineage>
</organism>
<dbReference type="EMBL" id="DS028122">
    <property type="protein sequence ID" value="EEY67154.1"/>
    <property type="molecule type" value="Genomic_DNA"/>
</dbReference>
<proteinExistence type="predicted"/>
<feature type="chain" id="PRO_5003012782" evidence="1">
    <location>
        <begin position="20"/>
        <end position="90"/>
    </location>
</feature>
<dbReference type="Proteomes" id="UP000006643">
    <property type="component" value="Unassembled WGS sequence"/>
</dbReference>
<keyword evidence="3" id="KW-1185">Reference proteome</keyword>
<evidence type="ECO:0000256" key="1">
    <source>
        <dbReference type="SAM" id="SignalP"/>
    </source>
</evidence>
<evidence type="ECO:0000313" key="3">
    <source>
        <dbReference type="Proteomes" id="UP000006643"/>
    </source>
</evidence>
<dbReference type="RefSeq" id="XP_002905802.1">
    <property type="nucleotide sequence ID" value="XM_002905756.1"/>
</dbReference>
<gene>
    <name evidence="2" type="ORF">PITG_22725</name>
</gene>
<accession>D0N0J1</accession>